<dbReference type="SMART" id="SM00471">
    <property type="entry name" value="HDc"/>
    <property type="match status" value="1"/>
</dbReference>
<feature type="region of interest" description="Disordered" evidence="8">
    <location>
        <begin position="272"/>
        <end position="310"/>
    </location>
</feature>
<dbReference type="PRINTS" id="PR00387">
    <property type="entry name" value="PDIESTERASE1"/>
</dbReference>
<sequence length="968" mass="108703">MGAVICTSEKTASHEHCGGRQSEKSLRRKITKDSIYDSSDFIECSSLIHTNGKEKLKYTNKCDIHSNISTQLETKEFKIRPCGVNCSLCQKNDCSSKYASTQRLFKHVWSRKHKTYSSGSTQSVTRNSFDNQSTKADCDSEPPKPIYKESVVQTSEAIFVKDSSTSTTACLDHLTTFLSFDGKCGLCDFVHSGEHARWNSLEDDAILFREVSKNIAKWLHTTPKCINRIVLPKVEPEQKVRITLRKDKTGVQEILVTDGDLSYQIQVANPPENVEPAQEEAGASGGVATSTNNAEEPVAGSSEGGGGTVENGGEAVVVRRMNPRGGQLLRSKAQESDSLDQAENRLPPVDTMEACNKAAERLRELAHHLQHGEVPVNVLQKALQYAACVLDTVCVDDSSLPAQGSTETNDSYSSKLSSTFISFINDLPRHFIFNYKRSKLPENAISSPGSSQSPERTPVHRRQFTRLMSKSRRTIDDDDELSEFHPNAVPTEVREWLASTFSKKTATQRKRSEDKPRFRSVANAIRAGIMVDRLYRRMSNSTLFYIPTHISLYLKGLDEYSFDVFSLNEKANGQGLRYLAYDLLNRYGLTHKFKIASSTMENFMTQILHGYVRHKNPYHNDLHAADVTQTVHYMLCQQGLANWLSDLEIFAALIAAIVHDFEHTGTTNNFHVMSRSDTALLYNDRAVLENHHVSTAFRLMRDEDCNILSHLSKDEYKEFRTLVIDMVLATDMSSHFQQIKSIKSLISHSDFCLDKAKALSLVLHCCDISHPSKAWDLHHRWTLLLMEEFFLQGDKEKALGLPYSPLCDRNTTLIAESQIGFIDFIVAPSLEVFGDMLEKIEQKNQSTRSPPISESVNEESSGENKTSALRRKSQSLTGALVNAVRRDNSPETSPNPSDPSPSTSAPPSPKTTTQLKSKVKRPWVYHLEENKTKWRERTHKDAELRAQLSVVHDSTNGDKSEPSKRVIV</sequence>
<feature type="binding site" evidence="5">
    <location>
        <position position="767"/>
    </location>
    <ligand>
        <name>AMP</name>
        <dbReference type="ChEBI" id="CHEBI:456215"/>
    </ligand>
</feature>
<feature type="binding site" evidence="5">
    <location>
        <position position="818"/>
    </location>
    <ligand>
        <name>AMP</name>
        <dbReference type="ChEBI" id="CHEBI:456215"/>
    </ligand>
</feature>
<feature type="compositionally biased region" description="Basic and acidic residues" evidence="8">
    <location>
        <begin position="955"/>
        <end position="968"/>
    </location>
</feature>
<proteinExistence type="inferred from homology"/>
<dbReference type="GO" id="GO:0004114">
    <property type="term" value="F:3',5'-cyclic-nucleotide phosphodiesterase activity"/>
    <property type="evidence" value="ECO:0007669"/>
    <property type="project" value="InterPro"/>
</dbReference>
<feature type="compositionally biased region" description="Polar residues" evidence="8">
    <location>
        <begin position="843"/>
        <end position="852"/>
    </location>
</feature>
<feature type="domain" description="PDEase" evidence="9">
    <location>
        <begin position="542"/>
        <end position="941"/>
    </location>
</feature>
<comment type="cofactor">
    <cofactor evidence="7">
        <name>a divalent metal cation</name>
        <dbReference type="ChEBI" id="CHEBI:60240"/>
    </cofactor>
    <text evidence="7">Binds 2 divalent metal cations per subunit. Site 1 may preferentially bind zinc ions, while site 2 has a preference for magnesium and/or manganese ions.</text>
</comment>
<dbReference type="InterPro" id="IPR003607">
    <property type="entry name" value="HD/PDEase_dom"/>
</dbReference>
<dbReference type="InterPro" id="IPR023174">
    <property type="entry name" value="PDEase_CS"/>
</dbReference>
<keyword evidence="1" id="KW-0140">cGMP</keyword>
<gene>
    <name evidence="10" type="ORF">LARSCL_LOCUS2382</name>
</gene>
<dbReference type="GO" id="GO:0046872">
    <property type="term" value="F:metal ion binding"/>
    <property type="evidence" value="ECO:0007669"/>
    <property type="project" value="UniProtKB-KW"/>
</dbReference>
<dbReference type="EMBL" id="CAXIEN010000016">
    <property type="protein sequence ID" value="CAL1265172.1"/>
    <property type="molecule type" value="Genomic_DNA"/>
</dbReference>
<feature type="active site" description="Proton donor" evidence="4">
    <location>
        <position position="619"/>
    </location>
</feature>
<feature type="region of interest" description="Disordered" evidence="8">
    <location>
        <begin position="842"/>
        <end position="922"/>
    </location>
</feature>
<feature type="binding site" evidence="5">
    <location>
        <begin position="619"/>
        <end position="623"/>
    </location>
    <ligand>
        <name>AMP</name>
        <dbReference type="ChEBI" id="CHEBI:456215"/>
    </ligand>
</feature>
<feature type="region of interest" description="Disordered" evidence="8">
    <location>
        <begin position="945"/>
        <end position="968"/>
    </location>
</feature>
<dbReference type="Proteomes" id="UP001497382">
    <property type="component" value="Unassembled WGS sequence"/>
</dbReference>
<feature type="region of interest" description="Disordered" evidence="8">
    <location>
        <begin position="118"/>
        <end position="141"/>
    </location>
</feature>
<feature type="binding site" evidence="5">
    <location>
        <position position="660"/>
    </location>
    <ligand>
        <name>AMP</name>
        <dbReference type="ChEBI" id="CHEBI:456215"/>
    </ligand>
</feature>
<evidence type="ECO:0000259" key="9">
    <source>
        <dbReference type="PROSITE" id="PS51845"/>
    </source>
</evidence>
<evidence type="ECO:0000256" key="1">
    <source>
        <dbReference type="ARBA" id="ARBA00022535"/>
    </source>
</evidence>
<feature type="binding site" evidence="6">
    <location>
        <position position="623"/>
    </location>
    <ligand>
        <name>Zn(2+)</name>
        <dbReference type="ChEBI" id="CHEBI:29105"/>
        <label>1</label>
    </ligand>
</feature>
<dbReference type="InterPro" id="IPR013706">
    <property type="entry name" value="PDE1_N"/>
</dbReference>
<dbReference type="EC" id="3.1.4.-" evidence="7"/>
<evidence type="ECO:0000256" key="4">
    <source>
        <dbReference type="PIRSR" id="PIRSR623088-1"/>
    </source>
</evidence>
<dbReference type="PANTHER" id="PTHR11347">
    <property type="entry name" value="CYCLIC NUCLEOTIDE PHOSPHODIESTERASE"/>
    <property type="match status" value="1"/>
</dbReference>
<evidence type="ECO:0000256" key="8">
    <source>
        <dbReference type="SAM" id="MobiDB-lite"/>
    </source>
</evidence>
<comment type="similarity">
    <text evidence="7">Belongs to the cyclic nucleotide phosphodiesterase family.</text>
</comment>
<keyword evidence="2 6" id="KW-0479">Metal-binding</keyword>
<dbReference type="SUPFAM" id="SSF109604">
    <property type="entry name" value="HD-domain/PDEase-like"/>
    <property type="match status" value="1"/>
</dbReference>
<dbReference type="CDD" id="cd00077">
    <property type="entry name" value="HDc"/>
    <property type="match status" value="1"/>
</dbReference>
<dbReference type="PROSITE" id="PS00126">
    <property type="entry name" value="PDEASE_I_1"/>
    <property type="match status" value="1"/>
</dbReference>
<evidence type="ECO:0000256" key="6">
    <source>
        <dbReference type="PIRSR" id="PIRSR623088-3"/>
    </source>
</evidence>
<dbReference type="AlphaFoldDB" id="A0AAV1Z0V7"/>
<dbReference type="InterPro" id="IPR023088">
    <property type="entry name" value="PDEase"/>
</dbReference>
<dbReference type="InterPro" id="IPR002073">
    <property type="entry name" value="PDEase_catalytic_dom"/>
</dbReference>
<name>A0AAV1Z0V7_9ARAC</name>
<organism evidence="10 11">
    <name type="scientific">Larinioides sclopetarius</name>
    <dbReference type="NCBI Taxonomy" id="280406"/>
    <lineage>
        <taxon>Eukaryota</taxon>
        <taxon>Metazoa</taxon>
        <taxon>Ecdysozoa</taxon>
        <taxon>Arthropoda</taxon>
        <taxon>Chelicerata</taxon>
        <taxon>Arachnida</taxon>
        <taxon>Araneae</taxon>
        <taxon>Araneomorphae</taxon>
        <taxon>Entelegynae</taxon>
        <taxon>Araneoidea</taxon>
        <taxon>Araneidae</taxon>
        <taxon>Larinioides</taxon>
    </lineage>
</organism>
<dbReference type="GO" id="GO:0007165">
    <property type="term" value="P:signal transduction"/>
    <property type="evidence" value="ECO:0007669"/>
    <property type="project" value="InterPro"/>
</dbReference>
<feature type="binding site" evidence="6">
    <location>
        <position position="660"/>
    </location>
    <ligand>
        <name>Zn(2+)</name>
        <dbReference type="ChEBI" id="CHEBI:29105"/>
        <label>2</label>
    </ligand>
</feature>
<accession>A0AAV1Z0V7</accession>
<protein>
    <recommendedName>
        <fullName evidence="7">Phosphodiesterase</fullName>
        <ecNumber evidence="7">3.1.4.-</ecNumber>
    </recommendedName>
</protein>
<dbReference type="PROSITE" id="PS51845">
    <property type="entry name" value="PDEASE_I_2"/>
    <property type="match status" value="1"/>
</dbReference>
<reference evidence="10 11" key="1">
    <citation type="submission" date="2024-04" db="EMBL/GenBank/DDBJ databases">
        <authorList>
            <person name="Rising A."/>
            <person name="Reimegard J."/>
            <person name="Sonavane S."/>
            <person name="Akerstrom W."/>
            <person name="Nylinder S."/>
            <person name="Hedman E."/>
            <person name="Kallberg Y."/>
        </authorList>
    </citation>
    <scope>NUCLEOTIDE SEQUENCE [LARGE SCALE GENOMIC DNA]</scope>
</reference>
<evidence type="ECO:0000256" key="5">
    <source>
        <dbReference type="PIRSR" id="PIRSR623088-2"/>
    </source>
</evidence>
<feature type="compositionally biased region" description="Pro residues" evidence="8">
    <location>
        <begin position="896"/>
        <end position="909"/>
    </location>
</feature>
<evidence type="ECO:0000313" key="11">
    <source>
        <dbReference type="Proteomes" id="UP001497382"/>
    </source>
</evidence>
<evidence type="ECO:0000256" key="3">
    <source>
        <dbReference type="ARBA" id="ARBA00022801"/>
    </source>
</evidence>
<feature type="binding site" evidence="6">
    <location>
        <position position="660"/>
    </location>
    <ligand>
        <name>Zn(2+)</name>
        <dbReference type="ChEBI" id="CHEBI:29105"/>
        <label>1</label>
    </ligand>
</feature>
<evidence type="ECO:0000313" key="10">
    <source>
        <dbReference type="EMBL" id="CAL1265172.1"/>
    </source>
</evidence>
<feature type="compositionally biased region" description="Basic residues" evidence="8">
    <location>
        <begin position="459"/>
        <end position="469"/>
    </location>
</feature>
<feature type="binding site" evidence="6">
    <location>
        <position position="659"/>
    </location>
    <ligand>
        <name>Zn(2+)</name>
        <dbReference type="ChEBI" id="CHEBI:29105"/>
        <label>1</label>
    </ligand>
</feature>
<evidence type="ECO:0000256" key="2">
    <source>
        <dbReference type="ARBA" id="ARBA00022723"/>
    </source>
</evidence>
<dbReference type="InterPro" id="IPR036971">
    <property type="entry name" value="PDEase_catalytic_dom_sf"/>
</dbReference>
<evidence type="ECO:0000256" key="7">
    <source>
        <dbReference type="RuleBase" id="RU363067"/>
    </source>
</evidence>
<keyword evidence="3 7" id="KW-0378">Hydrolase</keyword>
<dbReference type="Pfam" id="PF08499">
    <property type="entry name" value="PDEase_I_N"/>
    <property type="match status" value="1"/>
</dbReference>
<feature type="region of interest" description="Disordered" evidence="8">
    <location>
        <begin position="443"/>
        <end position="469"/>
    </location>
</feature>
<comment type="caution">
    <text evidence="10">The sequence shown here is derived from an EMBL/GenBank/DDBJ whole genome shotgun (WGS) entry which is preliminary data.</text>
</comment>
<feature type="binding site" evidence="6">
    <location>
        <position position="767"/>
    </location>
    <ligand>
        <name>Zn(2+)</name>
        <dbReference type="ChEBI" id="CHEBI:29105"/>
        <label>1</label>
    </ligand>
</feature>
<feature type="compositionally biased region" description="Polar residues" evidence="8">
    <location>
        <begin position="118"/>
        <end position="135"/>
    </location>
</feature>
<dbReference type="Gene3D" id="1.10.1300.10">
    <property type="entry name" value="3'5'-cyclic nucleotide phosphodiesterase, catalytic domain"/>
    <property type="match status" value="1"/>
</dbReference>
<dbReference type="Pfam" id="PF00233">
    <property type="entry name" value="PDEase_I"/>
    <property type="match status" value="1"/>
</dbReference>
<feature type="compositionally biased region" description="Polar residues" evidence="8">
    <location>
        <begin position="444"/>
        <end position="455"/>
    </location>
</feature>
<keyword evidence="11" id="KW-1185">Reference proteome</keyword>